<keyword evidence="3 6" id="KW-0812">Transmembrane</keyword>
<evidence type="ECO:0000256" key="6">
    <source>
        <dbReference type="SAM" id="Phobius"/>
    </source>
</evidence>
<feature type="transmembrane region" description="Helical" evidence="6">
    <location>
        <begin position="787"/>
        <end position="805"/>
    </location>
</feature>
<gene>
    <name evidence="9" type="ORF">QQ020_17670</name>
</gene>
<proteinExistence type="predicted"/>
<reference evidence="9" key="1">
    <citation type="submission" date="2023-06" db="EMBL/GenBank/DDBJ databases">
        <title>Genomic of Agaribacillus aureum.</title>
        <authorList>
            <person name="Wang G."/>
        </authorList>
    </citation>
    <scope>NUCLEOTIDE SEQUENCE</scope>
    <source>
        <strain evidence="9">BMA12</strain>
    </source>
</reference>
<comment type="caution">
    <text evidence="9">The sequence shown here is derived from an EMBL/GenBank/DDBJ whole genome shotgun (WGS) entry which is preliminary data.</text>
</comment>
<evidence type="ECO:0000313" key="10">
    <source>
        <dbReference type="Proteomes" id="UP001172083"/>
    </source>
</evidence>
<feature type="transmembrane region" description="Helical" evidence="6">
    <location>
        <begin position="21"/>
        <end position="43"/>
    </location>
</feature>
<dbReference type="PANTHER" id="PTHR30572:SF18">
    <property type="entry name" value="ABC-TYPE MACROLIDE FAMILY EXPORT SYSTEM PERMEASE COMPONENT 2"/>
    <property type="match status" value="1"/>
</dbReference>
<feature type="transmembrane region" description="Helical" evidence="6">
    <location>
        <begin position="440"/>
        <end position="460"/>
    </location>
</feature>
<evidence type="ECO:0000313" key="9">
    <source>
        <dbReference type="EMBL" id="MDN5213908.1"/>
    </source>
</evidence>
<dbReference type="PROSITE" id="PS51257">
    <property type="entry name" value="PROKAR_LIPOPROTEIN"/>
    <property type="match status" value="1"/>
</dbReference>
<keyword evidence="2" id="KW-1003">Cell membrane</keyword>
<protein>
    <submittedName>
        <fullName evidence="9">ABC transporter permease</fullName>
    </submittedName>
</protein>
<feature type="transmembrane region" description="Helical" evidence="6">
    <location>
        <begin position="300"/>
        <end position="319"/>
    </location>
</feature>
<feature type="domain" description="MacB-like periplasmic core" evidence="8">
    <location>
        <begin position="20"/>
        <end position="213"/>
    </location>
</feature>
<organism evidence="9 10">
    <name type="scientific">Agaribacillus aureus</name>
    <dbReference type="NCBI Taxonomy" id="3051825"/>
    <lineage>
        <taxon>Bacteria</taxon>
        <taxon>Pseudomonadati</taxon>
        <taxon>Bacteroidota</taxon>
        <taxon>Cytophagia</taxon>
        <taxon>Cytophagales</taxon>
        <taxon>Splendidivirgaceae</taxon>
        <taxon>Agaribacillus</taxon>
    </lineage>
</organism>
<feature type="domain" description="ABC3 transporter permease C-terminal" evidence="7">
    <location>
        <begin position="303"/>
        <end position="418"/>
    </location>
</feature>
<evidence type="ECO:0000259" key="8">
    <source>
        <dbReference type="Pfam" id="PF12704"/>
    </source>
</evidence>
<evidence type="ECO:0000256" key="2">
    <source>
        <dbReference type="ARBA" id="ARBA00022475"/>
    </source>
</evidence>
<keyword evidence="4 6" id="KW-1133">Transmembrane helix</keyword>
<feature type="transmembrane region" description="Helical" evidence="6">
    <location>
        <begin position="745"/>
        <end position="767"/>
    </location>
</feature>
<feature type="domain" description="ABC3 transporter permease C-terminal" evidence="7">
    <location>
        <begin position="704"/>
        <end position="817"/>
    </location>
</feature>
<keyword evidence="5 6" id="KW-0472">Membrane</keyword>
<dbReference type="InterPro" id="IPR003838">
    <property type="entry name" value="ABC3_permease_C"/>
</dbReference>
<evidence type="ECO:0000256" key="1">
    <source>
        <dbReference type="ARBA" id="ARBA00004651"/>
    </source>
</evidence>
<dbReference type="EMBL" id="JAUJEB010000004">
    <property type="protein sequence ID" value="MDN5213908.1"/>
    <property type="molecule type" value="Genomic_DNA"/>
</dbReference>
<evidence type="ECO:0000256" key="5">
    <source>
        <dbReference type="ARBA" id="ARBA00023136"/>
    </source>
</evidence>
<sequence>MLRSHFKIATRALLKNNFFSLLNIFGLAVGMGSCLLIVNYVVFETSFDEFHQEKDNIYRITHEFYEKGELKSKSAAAYAPLAPAMMVEIPEVRQAVRVHPVTGTVTCGDTPNIKRFKEERIYFADSNFFKVFSFTTLSGDSKDPLGQNNTTVITKSTAEKYFGKQIDPVGQEIYWNDGNYEATFTVTGIIDNVPQNSHLKFDFLFSFSTLESLDANGLVPLSQNWGWPGFYTYILVSAGLNPSVIESKLAVLTEKYTGFKLKSEHNSGPKFYAQRMSSIHLNSYFSDEISVNSDIKSIRFLSLIALFVLLMAYINFINLSIAGSMQRAREVAVRKLVGSRKLQLIKQFLLESLLLNSIAFSLAFIGYHLVLPNLYLFTGENIPNSLNENRPILWCCVVALFLLGTLLSSIYPTFILAGYKPGKILKGSFRNNPNRSISKKALVVFQFTTSIAMVTGAIVVHKQIDYLRHKELGLNLQQTLVVNGSKISTNQSNPTNPLALFKAGLMKQQAVRSVSLSSAVPGTEVNQAMMYKLLPADWENGKVIRLMNIDTDFIDQYGMTIIAGRAFSEINSRDLQGKTLLINEAAALLLGFQNADKTLHTKIVSATGEVREVVGLVKNYHQKSPIQSYEPLMFAMNPNTSDYISVRFQANHKNNDANLKNTLKSIERIFKNHFPADAFSYFFIDDFFDRQFKSHVHFMRLFSLFTLLTLFVACLGLFGLSAYTTRQRTKEIGIRKVLGASSFRILTLLSLGYIKLLLIAFLIALPFCNYMITEWLRQYPFKIPLNGWFFIVPAILVVIIALIAIGGQTVKTASINPTKALRYE</sequence>
<dbReference type="PANTHER" id="PTHR30572">
    <property type="entry name" value="MEMBRANE COMPONENT OF TRANSPORTER-RELATED"/>
    <property type="match status" value="1"/>
</dbReference>
<feature type="transmembrane region" description="Helical" evidence="6">
    <location>
        <begin position="348"/>
        <end position="371"/>
    </location>
</feature>
<dbReference type="InterPro" id="IPR025857">
    <property type="entry name" value="MacB_PCD"/>
</dbReference>
<dbReference type="RefSeq" id="WP_346759247.1">
    <property type="nucleotide sequence ID" value="NZ_JAUJEB010000004.1"/>
</dbReference>
<keyword evidence="10" id="KW-1185">Reference proteome</keyword>
<dbReference type="InterPro" id="IPR050250">
    <property type="entry name" value="Macrolide_Exporter_MacB"/>
</dbReference>
<dbReference type="Proteomes" id="UP001172083">
    <property type="component" value="Unassembled WGS sequence"/>
</dbReference>
<evidence type="ECO:0000259" key="7">
    <source>
        <dbReference type="Pfam" id="PF02687"/>
    </source>
</evidence>
<feature type="transmembrane region" description="Helical" evidence="6">
    <location>
        <begin position="701"/>
        <end position="724"/>
    </location>
</feature>
<name>A0ABT8L891_9BACT</name>
<evidence type="ECO:0000256" key="4">
    <source>
        <dbReference type="ARBA" id="ARBA00022989"/>
    </source>
</evidence>
<evidence type="ECO:0000256" key="3">
    <source>
        <dbReference type="ARBA" id="ARBA00022692"/>
    </source>
</evidence>
<dbReference type="Pfam" id="PF12704">
    <property type="entry name" value="MacB_PCD"/>
    <property type="match status" value="1"/>
</dbReference>
<comment type="subcellular location">
    <subcellularLocation>
        <location evidence="1">Cell membrane</location>
        <topology evidence="1">Multi-pass membrane protein</topology>
    </subcellularLocation>
</comment>
<accession>A0ABT8L891</accession>
<dbReference type="Pfam" id="PF02687">
    <property type="entry name" value="FtsX"/>
    <property type="match status" value="2"/>
</dbReference>
<feature type="transmembrane region" description="Helical" evidence="6">
    <location>
        <begin position="391"/>
        <end position="419"/>
    </location>
</feature>